<organism evidence="3 4">
    <name type="scientific">Sphingomonas suaedae</name>
    <dbReference type="NCBI Taxonomy" id="2599297"/>
    <lineage>
        <taxon>Bacteria</taxon>
        <taxon>Pseudomonadati</taxon>
        <taxon>Pseudomonadota</taxon>
        <taxon>Alphaproteobacteria</taxon>
        <taxon>Sphingomonadales</taxon>
        <taxon>Sphingomonadaceae</taxon>
        <taxon>Sphingomonas</taxon>
    </lineage>
</organism>
<dbReference type="Proteomes" id="UP000318055">
    <property type="component" value="Chromosome"/>
</dbReference>
<dbReference type="RefSeq" id="WP_145845951.1">
    <property type="nucleotide sequence ID" value="NZ_CP042239.1"/>
</dbReference>
<sequence>MTYQIAANVLTMFLCAAVVVQSMRMMRSLNALKRNDLGQMVSALDQATVQARLVLSELKGTLTQYSSRAGDTARAKAISDELRMMIDIADSTAERLVDAAAAARRVEPVERY</sequence>
<dbReference type="AlphaFoldDB" id="A0A518RE88"/>
<evidence type="ECO:0000259" key="2">
    <source>
        <dbReference type="Pfam" id="PF20072"/>
    </source>
</evidence>
<accession>A0A518RE88</accession>
<evidence type="ECO:0000256" key="1">
    <source>
        <dbReference type="SAM" id="Phobius"/>
    </source>
</evidence>
<evidence type="ECO:0000313" key="4">
    <source>
        <dbReference type="Proteomes" id="UP000318055"/>
    </source>
</evidence>
<keyword evidence="1" id="KW-0472">Membrane</keyword>
<keyword evidence="1" id="KW-0812">Transmembrane</keyword>
<dbReference type="KEGG" id="ssua:FPZ54_06800"/>
<protein>
    <recommendedName>
        <fullName evidence="2">DUF6468 domain-containing protein</fullName>
    </recommendedName>
</protein>
<dbReference type="InterPro" id="IPR045531">
    <property type="entry name" value="DUF6468"/>
</dbReference>
<feature type="transmembrane region" description="Helical" evidence="1">
    <location>
        <begin position="6"/>
        <end position="24"/>
    </location>
</feature>
<gene>
    <name evidence="3" type="ORF">FPZ54_06800</name>
</gene>
<feature type="domain" description="DUF6468" evidence="2">
    <location>
        <begin position="34"/>
        <end position="104"/>
    </location>
</feature>
<keyword evidence="1" id="KW-1133">Transmembrane helix</keyword>
<proteinExistence type="predicted"/>
<dbReference type="EMBL" id="CP042239">
    <property type="protein sequence ID" value="QDX25756.1"/>
    <property type="molecule type" value="Genomic_DNA"/>
</dbReference>
<name>A0A518RE88_9SPHN</name>
<dbReference type="OrthoDB" id="7506947at2"/>
<dbReference type="Pfam" id="PF20072">
    <property type="entry name" value="DUF6468"/>
    <property type="match status" value="1"/>
</dbReference>
<evidence type="ECO:0000313" key="3">
    <source>
        <dbReference type="EMBL" id="QDX25756.1"/>
    </source>
</evidence>
<reference evidence="3 4" key="1">
    <citation type="submission" date="2019-07" db="EMBL/GenBank/DDBJ databases">
        <title>Sphingomonas alkalisoli sp. nov., isolated from rhizosphere soil of Suaedae salsa.</title>
        <authorList>
            <person name="Zhang H."/>
            <person name="Xu L."/>
            <person name="Zhang J.-X."/>
            <person name="Sun J.-Q."/>
        </authorList>
    </citation>
    <scope>NUCLEOTIDE SEQUENCE [LARGE SCALE GENOMIC DNA]</scope>
    <source>
        <strain evidence="3 4">XS-10</strain>
    </source>
</reference>
<keyword evidence="4" id="KW-1185">Reference proteome</keyword>